<dbReference type="GO" id="GO:0000166">
    <property type="term" value="F:nucleotide binding"/>
    <property type="evidence" value="ECO:0007669"/>
    <property type="project" value="UniProtKB-KW"/>
</dbReference>
<evidence type="ECO:0000256" key="9">
    <source>
        <dbReference type="PIRSR" id="PIRSR605093-1"/>
    </source>
</evidence>
<organism evidence="11 12">
    <name type="scientific">ssRNA phage SRR7976356_6</name>
    <dbReference type="NCBI Taxonomy" id="2786737"/>
    <lineage>
        <taxon>Viruses</taxon>
        <taxon>Riboviria</taxon>
        <taxon>Orthornavirae</taxon>
        <taxon>Lenarviricota</taxon>
        <taxon>Leviviricetes</taxon>
        <taxon>Norzivirales</taxon>
        <taxon>Fiersviridae</taxon>
        <taxon>Yemegivirus</taxon>
        <taxon>Yemegivirus asiovivens</taxon>
    </lineage>
</organism>
<keyword evidence="2 11" id="KW-0696">RNA-directed RNA polymerase</keyword>
<feature type="binding site" evidence="9">
    <location>
        <position position="272"/>
    </location>
    <ligand>
        <name>Mg(2+)</name>
        <dbReference type="ChEBI" id="CHEBI:18420"/>
        <label>2</label>
    </ligand>
</feature>
<evidence type="ECO:0000256" key="6">
    <source>
        <dbReference type="ARBA" id="ARBA00022953"/>
    </source>
</evidence>
<name>A0A8S5L1D4_9VIRU</name>
<dbReference type="GO" id="GO:0046872">
    <property type="term" value="F:metal ion binding"/>
    <property type="evidence" value="ECO:0007669"/>
    <property type="project" value="UniProtKB-KW"/>
</dbReference>
<protein>
    <recommendedName>
        <fullName evidence="1">RNA-directed RNA polymerase</fullName>
        <ecNumber evidence="1">2.7.7.48</ecNumber>
    </recommendedName>
    <alternativeName>
        <fullName evidence="7">RNA replicase beta chain</fullName>
    </alternativeName>
</protein>
<dbReference type="EMBL" id="BK013762">
    <property type="protein sequence ID" value="DAD51236.1"/>
    <property type="molecule type" value="Genomic_RNA"/>
</dbReference>
<reference evidence="11" key="1">
    <citation type="submission" date="2020-09" db="EMBL/GenBank/DDBJ databases">
        <title>Leviviricetes taxonomy.</title>
        <authorList>
            <person name="Stockdale S.R."/>
            <person name="Callanan J."/>
            <person name="Adriaenssens E.M."/>
            <person name="Kuhn J.H."/>
            <person name="Rumnieks J."/>
            <person name="Shkoporov A."/>
            <person name="Draper L.A."/>
            <person name="Ross P."/>
            <person name="Hill C."/>
        </authorList>
    </citation>
    <scope>NUCLEOTIDE SEQUENCE</scope>
</reference>
<comment type="cofactor">
    <cofactor evidence="9">
        <name>Mg(2+)</name>
        <dbReference type="ChEBI" id="CHEBI:18420"/>
    </cofactor>
    <text evidence="9">Binds 2 Mg(2+) per subunit.</text>
</comment>
<evidence type="ECO:0000313" key="11">
    <source>
        <dbReference type="EMBL" id="DAD51236.1"/>
    </source>
</evidence>
<proteinExistence type="predicted"/>
<dbReference type="PROSITE" id="PS50522">
    <property type="entry name" value="RDRP_PHAGE"/>
    <property type="match status" value="1"/>
</dbReference>
<dbReference type="EC" id="2.7.7.48" evidence="1"/>
<dbReference type="KEGG" id="vg:80399212"/>
<dbReference type="Pfam" id="PF03431">
    <property type="entry name" value="RNA_replicase_B"/>
    <property type="match status" value="1"/>
</dbReference>
<gene>
    <name evidence="11" type="primary">SRR7976356_6_3</name>
</gene>
<comment type="catalytic activity">
    <reaction evidence="8">
        <text>RNA(n) + a ribonucleoside 5'-triphosphate = RNA(n+1) + diphosphate</text>
        <dbReference type="Rhea" id="RHEA:21248"/>
        <dbReference type="Rhea" id="RHEA-COMP:14527"/>
        <dbReference type="Rhea" id="RHEA-COMP:17342"/>
        <dbReference type="ChEBI" id="CHEBI:33019"/>
        <dbReference type="ChEBI" id="CHEBI:61557"/>
        <dbReference type="ChEBI" id="CHEBI:140395"/>
        <dbReference type="EC" id="2.7.7.48"/>
    </reaction>
</comment>
<evidence type="ECO:0000313" key="12">
    <source>
        <dbReference type="Proteomes" id="UP000677761"/>
    </source>
</evidence>
<dbReference type="InterPro" id="IPR005093">
    <property type="entry name" value="RNArep_beta"/>
</dbReference>
<feature type="binding site" evidence="9">
    <location>
        <position position="350"/>
    </location>
    <ligand>
        <name>Mg(2+)</name>
        <dbReference type="ChEBI" id="CHEBI:18420"/>
        <label>2</label>
    </ligand>
</feature>
<keyword evidence="9" id="KW-0479">Metal-binding</keyword>
<sequence>MHKAFQSHSEVFFALCKGVGSSYALAAWLRFKEGEPFLTLPSPTLRMYASHHEFAADWTVYTYFSKLVPPVDGDDVLTFDGRDLKLEALNGFMADEAHNRETRKRIRKIAFAPGEADVESLILRIQRKISNILGPFDEFTKWAGRFGNGATDALPRREAQKPQKYMAVPTVTASALRHWEQLCEESPLWLGLASNAKEVSLVRGNHFDTVPKSIKTHRTIAKEPLANGYLQQAVGVFMRTQLLRVGVDLKKGWRLNRLLAKAAYQDGWSTLDLKSASNSIISEVVWLLLPYDWAEYLDDIRSRETYLPDGTWHENVMFCSMGNGFTFALESLIFYAITSCFGRCAVFGDDIVVNRSVAPQVIKYLEFFGFRINHEKSFIDGDFFESCGGHYYRGFDVTPIYQKVDPLQSPVETTRAANRIYRWMYRLYGHESQTPMSSAYYYLSRHGRLFGPPLFDGDPFIFTSNEEKWHATYHRDYISLRSHHRVPVGKLLDESGAYLLDRDTAAADGPATRRDGVLRVEPSVTRSITTGNVGRPEKIGHFGDVDERWIVRKTRVYPNQRLPL</sequence>
<dbReference type="Proteomes" id="UP000677761">
    <property type="component" value="Segment"/>
</dbReference>
<keyword evidence="9" id="KW-0460">Magnesium</keyword>
<evidence type="ECO:0000256" key="3">
    <source>
        <dbReference type="ARBA" id="ARBA00022679"/>
    </source>
</evidence>
<accession>A0A8S5L1D4</accession>
<dbReference type="SUPFAM" id="SSF56672">
    <property type="entry name" value="DNA/RNA polymerases"/>
    <property type="match status" value="1"/>
</dbReference>
<keyword evidence="5" id="KW-0547">Nucleotide-binding</keyword>
<evidence type="ECO:0000256" key="4">
    <source>
        <dbReference type="ARBA" id="ARBA00022695"/>
    </source>
</evidence>
<dbReference type="GO" id="GO:0039694">
    <property type="term" value="P:viral RNA genome replication"/>
    <property type="evidence" value="ECO:0007669"/>
    <property type="project" value="InterPro"/>
</dbReference>
<feature type="binding site" evidence="9">
    <location>
        <position position="349"/>
    </location>
    <ligand>
        <name>Mg(2+)</name>
        <dbReference type="ChEBI" id="CHEBI:18420"/>
        <label>2</label>
    </ligand>
</feature>
<keyword evidence="12" id="KW-1185">Reference proteome</keyword>
<dbReference type="GO" id="GO:0003968">
    <property type="term" value="F:RNA-directed RNA polymerase activity"/>
    <property type="evidence" value="ECO:0007669"/>
    <property type="project" value="UniProtKB-KW"/>
</dbReference>
<evidence type="ECO:0000256" key="2">
    <source>
        <dbReference type="ARBA" id="ARBA00022484"/>
    </source>
</evidence>
<evidence type="ECO:0000256" key="1">
    <source>
        <dbReference type="ARBA" id="ARBA00012494"/>
    </source>
</evidence>
<keyword evidence="3" id="KW-0808">Transferase</keyword>
<evidence type="ECO:0000256" key="5">
    <source>
        <dbReference type="ARBA" id="ARBA00022741"/>
    </source>
</evidence>
<evidence type="ECO:0000256" key="8">
    <source>
        <dbReference type="ARBA" id="ARBA00048744"/>
    </source>
</evidence>
<evidence type="ECO:0000259" key="10">
    <source>
        <dbReference type="PROSITE" id="PS50522"/>
    </source>
</evidence>
<dbReference type="RefSeq" id="YP_010770027.1">
    <property type="nucleotide sequence ID" value="NC_074139.1"/>
</dbReference>
<keyword evidence="4" id="KW-0548">Nucleotidyltransferase</keyword>
<feature type="domain" description="RdRp catalytic" evidence="10">
    <location>
        <begin position="257"/>
        <end position="381"/>
    </location>
</feature>
<evidence type="ECO:0000256" key="7">
    <source>
        <dbReference type="ARBA" id="ARBA00030248"/>
    </source>
</evidence>
<dbReference type="GeneID" id="80399212"/>
<dbReference type="InterPro" id="IPR043502">
    <property type="entry name" value="DNA/RNA_pol_sf"/>
</dbReference>
<dbReference type="InterPro" id="IPR007096">
    <property type="entry name" value="RNA-dir_Rpol_cat_phage"/>
</dbReference>
<keyword evidence="6" id="KW-0693">Viral RNA replication</keyword>